<reference evidence="1 2" key="1">
    <citation type="submission" date="2021-11" db="EMBL/GenBank/DDBJ databases">
        <title>Draft genome sequence of Actinomycetospora sp. SF1 isolated from the rhizosphere soil.</title>
        <authorList>
            <person name="Duangmal K."/>
            <person name="Chantavorakit T."/>
        </authorList>
    </citation>
    <scope>NUCLEOTIDE SEQUENCE [LARGE SCALE GENOMIC DNA]</scope>
    <source>
        <strain evidence="1 2">TBRC 5722</strain>
    </source>
</reference>
<evidence type="ECO:0000313" key="2">
    <source>
        <dbReference type="Proteomes" id="UP001199469"/>
    </source>
</evidence>
<dbReference type="EMBL" id="JAJNDB010000005">
    <property type="protein sequence ID" value="MCD2196061.1"/>
    <property type="molecule type" value="Genomic_DNA"/>
</dbReference>
<comment type="caution">
    <text evidence="1">The sequence shown here is derived from an EMBL/GenBank/DDBJ whole genome shotgun (WGS) entry which is preliminary data.</text>
</comment>
<gene>
    <name evidence="1" type="ORF">LQ327_22065</name>
</gene>
<sequence length="84" mass="8931">MVSTVVVGSAALGAWLVAPFVSIARRGTIDDRTRAAMREEGLRAEAIRRARHREALVAAATASIPSQRGAEHDALPRRSSLIGV</sequence>
<dbReference type="Proteomes" id="UP001199469">
    <property type="component" value="Unassembled WGS sequence"/>
</dbReference>
<proteinExistence type="predicted"/>
<keyword evidence="2" id="KW-1185">Reference proteome</keyword>
<protein>
    <submittedName>
        <fullName evidence="1">Uncharacterized protein</fullName>
    </submittedName>
</protein>
<name>A0ABS8PF72_9PSEU</name>
<dbReference type="RefSeq" id="WP_230737918.1">
    <property type="nucleotide sequence ID" value="NZ_JAJNDB010000005.1"/>
</dbReference>
<evidence type="ECO:0000313" key="1">
    <source>
        <dbReference type="EMBL" id="MCD2196061.1"/>
    </source>
</evidence>
<accession>A0ABS8PF72</accession>
<organism evidence="1 2">
    <name type="scientific">Actinomycetospora endophytica</name>
    <dbReference type="NCBI Taxonomy" id="2291215"/>
    <lineage>
        <taxon>Bacteria</taxon>
        <taxon>Bacillati</taxon>
        <taxon>Actinomycetota</taxon>
        <taxon>Actinomycetes</taxon>
        <taxon>Pseudonocardiales</taxon>
        <taxon>Pseudonocardiaceae</taxon>
        <taxon>Actinomycetospora</taxon>
    </lineage>
</organism>